<keyword evidence="2" id="KW-1185">Reference proteome</keyword>
<name>A0ACB7SHH8_HYAAI</name>
<gene>
    <name evidence="1" type="ORF">HPB50_019492</name>
</gene>
<dbReference type="Proteomes" id="UP000821845">
    <property type="component" value="Chromosome 4"/>
</dbReference>
<protein>
    <submittedName>
        <fullName evidence="1">Uncharacterized protein</fullName>
    </submittedName>
</protein>
<comment type="caution">
    <text evidence="1">The sequence shown here is derived from an EMBL/GenBank/DDBJ whole genome shotgun (WGS) entry which is preliminary data.</text>
</comment>
<reference evidence="1" key="1">
    <citation type="submission" date="2020-05" db="EMBL/GenBank/DDBJ databases">
        <title>Large-scale comparative analyses of tick genomes elucidate their genetic diversity and vector capacities.</title>
        <authorList>
            <person name="Jia N."/>
            <person name="Wang J."/>
            <person name="Shi W."/>
            <person name="Du L."/>
            <person name="Sun Y."/>
            <person name="Zhan W."/>
            <person name="Jiang J."/>
            <person name="Wang Q."/>
            <person name="Zhang B."/>
            <person name="Ji P."/>
            <person name="Sakyi L.B."/>
            <person name="Cui X."/>
            <person name="Yuan T."/>
            <person name="Jiang B."/>
            <person name="Yang W."/>
            <person name="Lam T.T.-Y."/>
            <person name="Chang Q."/>
            <person name="Ding S."/>
            <person name="Wang X."/>
            <person name="Zhu J."/>
            <person name="Ruan X."/>
            <person name="Zhao L."/>
            <person name="Wei J."/>
            <person name="Que T."/>
            <person name="Du C."/>
            <person name="Cheng J."/>
            <person name="Dai P."/>
            <person name="Han X."/>
            <person name="Huang E."/>
            <person name="Gao Y."/>
            <person name="Liu J."/>
            <person name="Shao H."/>
            <person name="Ye R."/>
            <person name="Li L."/>
            <person name="Wei W."/>
            <person name="Wang X."/>
            <person name="Wang C."/>
            <person name="Yang T."/>
            <person name="Huo Q."/>
            <person name="Li W."/>
            <person name="Guo W."/>
            <person name="Chen H."/>
            <person name="Zhou L."/>
            <person name="Ni X."/>
            <person name="Tian J."/>
            <person name="Zhou Y."/>
            <person name="Sheng Y."/>
            <person name="Liu T."/>
            <person name="Pan Y."/>
            <person name="Xia L."/>
            <person name="Li J."/>
            <person name="Zhao F."/>
            <person name="Cao W."/>
        </authorList>
    </citation>
    <scope>NUCLEOTIDE SEQUENCE</scope>
    <source>
        <strain evidence="1">Hyas-2018</strain>
    </source>
</reference>
<evidence type="ECO:0000313" key="2">
    <source>
        <dbReference type="Proteomes" id="UP000821845"/>
    </source>
</evidence>
<accession>A0ACB7SHH8</accession>
<sequence>MIATATINGPFGPRRQHSSSSLRPPSPTRQRRATASAQHIQPAKTGYLVDGGKPLRKRRTPVNAATAMGVVKYNVDQWVEDNKAYFLPPICNKMMHSDGQLKVFYVGGPNVRPDYHLEEGEELFYMLRGDMLLKVVEHGKVKDIVIREGEVFLLPGRIPHSPQRKSNTVGLVIERERTPQELDCMRFYTDDSCQEVLYERWLQCDDLTQKLANLLNEYMASEEHRTRKPGPQSFLMKPAYKPDHSVTLEAPFSLDRWLDKHRVQLDQEGGKRDLFGQGHQSIIVMLGNGTHGTQCAGTETFLWQVKGSASASVAGKAFTLAENETLLVPAPGDYTLVNQPGGRTLATSMPPKRTI</sequence>
<organism evidence="1 2">
    <name type="scientific">Hyalomma asiaticum</name>
    <name type="common">Tick</name>
    <dbReference type="NCBI Taxonomy" id="266040"/>
    <lineage>
        <taxon>Eukaryota</taxon>
        <taxon>Metazoa</taxon>
        <taxon>Ecdysozoa</taxon>
        <taxon>Arthropoda</taxon>
        <taxon>Chelicerata</taxon>
        <taxon>Arachnida</taxon>
        <taxon>Acari</taxon>
        <taxon>Parasitiformes</taxon>
        <taxon>Ixodida</taxon>
        <taxon>Ixodoidea</taxon>
        <taxon>Ixodidae</taxon>
        <taxon>Hyalomminae</taxon>
        <taxon>Hyalomma</taxon>
    </lineage>
</organism>
<evidence type="ECO:0000313" key="1">
    <source>
        <dbReference type="EMBL" id="KAH6934025.1"/>
    </source>
</evidence>
<proteinExistence type="predicted"/>
<dbReference type="EMBL" id="CM023484">
    <property type="protein sequence ID" value="KAH6934025.1"/>
    <property type="molecule type" value="Genomic_DNA"/>
</dbReference>